<keyword evidence="5" id="KW-1185">Reference proteome</keyword>
<comment type="caution">
    <text evidence="4">The sequence shown here is derived from an EMBL/GenBank/DDBJ whole genome shotgun (WGS) entry which is preliminary data.</text>
</comment>
<evidence type="ECO:0000256" key="2">
    <source>
        <dbReference type="ARBA" id="ARBA00023140"/>
    </source>
</evidence>
<gene>
    <name evidence="4" type="ORF">O3M35_001035</name>
</gene>
<evidence type="ECO:0000256" key="3">
    <source>
        <dbReference type="ARBA" id="ARBA00046271"/>
    </source>
</evidence>
<dbReference type="PANTHER" id="PTHR20990">
    <property type="entry name" value="PEROXISOMAL BIOGENESIS FACTOR 11"/>
    <property type="match status" value="1"/>
</dbReference>
<comment type="subcellular location">
    <subcellularLocation>
        <location evidence="3">Peroxisome membrane</location>
    </subcellularLocation>
</comment>
<accession>A0AAW1DRD6</accession>
<dbReference type="EMBL" id="JAPXFL010000001">
    <property type="protein sequence ID" value="KAK9512660.1"/>
    <property type="molecule type" value="Genomic_DNA"/>
</dbReference>
<sequence length="220" mass="25474">MYLQNLADYLDSYNGRDRIMRILYYSAQYLAGITKSSDLEQKLNTFSDQINCCRTVLRLFDDIPMLAYTLSYGFGRKEPDKLVKMCNIAVNTLDQLYYPLEHIAWAADCKLISAKSDFWWTATSFCWALSMYIMMIKSLRYYMVVRNVKSSLKNGNSSRQTIKHISHLEVKELLTAARCFLDCIHAIHWLPPGILWAGKLKQWHIGILGIISSLISLYQS</sequence>
<evidence type="ECO:0000256" key="1">
    <source>
        <dbReference type="ARBA" id="ARBA00023136"/>
    </source>
</evidence>
<dbReference type="Pfam" id="PF05648">
    <property type="entry name" value="PEX11"/>
    <property type="match status" value="1"/>
</dbReference>
<dbReference type="InterPro" id="IPR026510">
    <property type="entry name" value="PEX11C_met"/>
</dbReference>
<evidence type="ECO:0008006" key="6">
    <source>
        <dbReference type="Google" id="ProtNLM"/>
    </source>
</evidence>
<dbReference type="PANTHER" id="PTHR20990:SF1">
    <property type="entry name" value="PEROXISOMAL MEMBRANE PROTEIN 11C"/>
    <property type="match status" value="1"/>
</dbReference>
<protein>
    <recommendedName>
        <fullName evidence="6">Peroxisomal membrane protein 11C</fullName>
    </recommendedName>
</protein>
<dbReference type="AlphaFoldDB" id="A0AAW1DRD6"/>
<name>A0AAW1DRD6_9HEMI</name>
<evidence type="ECO:0000313" key="4">
    <source>
        <dbReference type="EMBL" id="KAK9512660.1"/>
    </source>
</evidence>
<evidence type="ECO:0000313" key="5">
    <source>
        <dbReference type="Proteomes" id="UP001461498"/>
    </source>
</evidence>
<keyword evidence="2" id="KW-0576">Peroxisome</keyword>
<organism evidence="4 5">
    <name type="scientific">Rhynocoris fuscipes</name>
    <dbReference type="NCBI Taxonomy" id="488301"/>
    <lineage>
        <taxon>Eukaryota</taxon>
        <taxon>Metazoa</taxon>
        <taxon>Ecdysozoa</taxon>
        <taxon>Arthropoda</taxon>
        <taxon>Hexapoda</taxon>
        <taxon>Insecta</taxon>
        <taxon>Pterygota</taxon>
        <taxon>Neoptera</taxon>
        <taxon>Paraneoptera</taxon>
        <taxon>Hemiptera</taxon>
        <taxon>Heteroptera</taxon>
        <taxon>Panheteroptera</taxon>
        <taxon>Cimicomorpha</taxon>
        <taxon>Reduviidae</taxon>
        <taxon>Harpactorinae</taxon>
        <taxon>Harpactorini</taxon>
        <taxon>Rhynocoris</taxon>
    </lineage>
</organism>
<dbReference type="GO" id="GO:0005778">
    <property type="term" value="C:peroxisomal membrane"/>
    <property type="evidence" value="ECO:0007669"/>
    <property type="project" value="UniProtKB-SubCell"/>
</dbReference>
<reference evidence="4 5" key="1">
    <citation type="submission" date="2022-12" db="EMBL/GenBank/DDBJ databases">
        <title>Chromosome-level genome assembly of true bugs.</title>
        <authorList>
            <person name="Ma L."/>
            <person name="Li H."/>
        </authorList>
    </citation>
    <scope>NUCLEOTIDE SEQUENCE [LARGE SCALE GENOMIC DNA]</scope>
    <source>
        <strain evidence="4">Lab_2022b</strain>
    </source>
</reference>
<proteinExistence type="predicted"/>
<dbReference type="GO" id="GO:0016559">
    <property type="term" value="P:peroxisome fission"/>
    <property type="evidence" value="ECO:0007669"/>
    <property type="project" value="InterPro"/>
</dbReference>
<dbReference type="InterPro" id="IPR008733">
    <property type="entry name" value="PEX11"/>
</dbReference>
<keyword evidence="1" id="KW-0472">Membrane</keyword>
<dbReference type="Proteomes" id="UP001461498">
    <property type="component" value="Unassembled WGS sequence"/>
</dbReference>